<protein>
    <submittedName>
        <fullName evidence="8">Na/Pi cotransporter family protein</fullName>
    </submittedName>
</protein>
<dbReference type="EMBL" id="JAHLQK010000004">
    <property type="protein sequence ID" value="MBU5677146.1"/>
    <property type="molecule type" value="Genomic_DNA"/>
</dbReference>
<proteinExistence type="predicted"/>
<dbReference type="Pfam" id="PF02690">
    <property type="entry name" value="Na_Pi_cotrans"/>
    <property type="match status" value="1"/>
</dbReference>
<comment type="caution">
    <text evidence="8">The sequence shown here is derived from an EMBL/GenBank/DDBJ whole genome shotgun (WGS) entry which is preliminary data.</text>
</comment>
<keyword evidence="2" id="KW-1003">Cell membrane</keyword>
<dbReference type="InterPro" id="IPR026022">
    <property type="entry name" value="PhoU_dom"/>
</dbReference>
<evidence type="ECO:0000256" key="2">
    <source>
        <dbReference type="ARBA" id="ARBA00022475"/>
    </source>
</evidence>
<sequence length="541" mass="58585">MEIFFGIVGGLGLFLYGMTIMSTGLQKAAGNKLKSIISMLTSNRFMAVTVGAIITMIVQSSSATTVMVVGFVNAGMMNLAQAVGVIMGSNIGTTITAQIITFKIDRYAPLIIGLSVAVWLFTNNRKVKQFAEACIGFGILFLGMKFMGDALKPLGEYEGFRNLLISFGQHPFLGILAGFAITVAVQSSSASTGILLALSSQGLIPISSGLPILFGINIGTTITAVLSSIGANRTAKRAAAIHVMFNLFGTIIFIVLLQRPLYWAVNMIDPGTTAYAVSRQIANAHTIFNIVNTIIMFPFIGLLVKLATKIIPGEEDKGEGIKYIDERILETPPIALASAMKETLHMGNVARESLESALEGFYNKNQKKIDETMRIEKVVNEMERELAAYLVKLSNTDISVENRETVDGLFNTINDIERVGDHAENLAELAQFTIDNHLAFSETAIDELRQMSGLVLQAYIDSLTALKSLDGGLAMKVVKTEGRIDYLEKTLRANHIGRLSAQQCIPSSGIIFLDIISNLERIADHASNIAMAVMDKIKAVK</sequence>
<reference evidence="8 9" key="1">
    <citation type="submission" date="2021-06" db="EMBL/GenBank/DDBJ databases">
        <authorList>
            <person name="Sun Q."/>
            <person name="Li D."/>
        </authorList>
    </citation>
    <scope>NUCLEOTIDE SEQUENCE [LARGE SCALE GENOMIC DNA]</scope>
    <source>
        <strain evidence="8 9">MSJ-5</strain>
    </source>
</reference>
<keyword evidence="3 6" id="KW-0812">Transmembrane</keyword>
<accession>A0ABS6G6Z3</accession>
<dbReference type="InterPro" id="IPR004633">
    <property type="entry name" value="NaPi_cotrn-rel/YqeW-like"/>
</dbReference>
<feature type="transmembrane region" description="Helical" evidence="6">
    <location>
        <begin position="204"/>
        <end position="226"/>
    </location>
</feature>
<feature type="transmembrane region" description="Helical" evidence="6">
    <location>
        <begin position="172"/>
        <end position="198"/>
    </location>
</feature>
<feature type="domain" description="PhoU" evidence="7">
    <location>
        <begin position="344"/>
        <end position="429"/>
    </location>
</feature>
<dbReference type="PANTHER" id="PTHR10010">
    <property type="entry name" value="SOLUTE CARRIER FAMILY 34 SODIUM PHOSPHATE , MEMBER 2-RELATED"/>
    <property type="match status" value="1"/>
</dbReference>
<evidence type="ECO:0000313" key="8">
    <source>
        <dbReference type="EMBL" id="MBU5677146.1"/>
    </source>
</evidence>
<evidence type="ECO:0000256" key="1">
    <source>
        <dbReference type="ARBA" id="ARBA00004651"/>
    </source>
</evidence>
<gene>
    <name evidence="8" type="ORF">KQI88_12060</name>
</gene>
<dbReference type="Proteomes" id="UP000779508">
    <property type="component" value="Unassembled WGS sequence"/>
</dbReference>
<feature type="transmembrane region" description="Helical" evidence="6">
    <location>
        <begin position="107"/>
        <end position="124"/>
    </location>
</feature>
<comment type="subcellular location">
    <subcellularLocation>
        <location evidence="1">Cell membrane</location>
        <topology evidence="1">Multi-pass membrane protein</topology>
    </subcellularLocation>
</comment>
<evidence type="ECO:0000256" key="4">
    <source>
        <dbReference type="ARBA" id="ARBA00022989"/>
    </source>
</evidence>
<feature type="transmembrane region" description="Helical" evidence="6">
    <location>
        <begin position="130"/>
        <end position="151"/>
    </location>
</feature>
<dbReference type="Pfam" id="PF01895">
    <property type="entry name" value="PhoU"/>
    <property type="match status" value="2"/>
</dbReference>
<evidence type="ECO:0000256" key="5">
    <source>
        <dbReference type="ARBA" id="ARBA00023136"/>
    </source>
</evidence>
<feature type="transmembrane region" description="Helical" evidence="6">
    <location>
        <begin position="45"/>
        <end position="72"/>
    </location>
</feature>
<evidence type="ECO:0000313" key="9">
    <source>
        <dbReference type="Proteomes" id="UP000779508"/>
    </source>
</evidence>
<keyword evidence="9" id="KW-1185">Reference proteome</keyword>
<dbReference type="NCBIfam" id="TIGR00704">
    <property type="entry name" value="NaPi_cotrn_rel"/>
    <property type="match status" value="1"/>
</dbReference>
<feature type="domain" description="PhoU" evidence="7">
    <location>
        <begin position="448"/>
        <end position="532"/>
    </location>
</feature>
<dbReference type="RefSeq" id="WP_216417650.1">
    <property type="nucleotide sequence ID" value="NZ_JAHLQK010000004.1"/>
</dbReference>
<feature type="transmembrane region" description="Helical" evidence="6">
    <location>
        <begin position="238"/>
        <end position="257"/>
    </location>
</feature>
<dbReference type="NCBIfam" id="NF037997">
    <property type="entry name" value="Na_Pi_symport"/>
    <property type="match status" value="1"/>
</dbReference>
<organism evidence="8 9">
    <name type="scientific">Alkaliphilus flagellatus</name>
    <dbReference type="NCBI Taxonomy" id="2841507"/>
    <lineage>
        <taxon>Bacteria</taxon>
        <taxon>Bacillati</taxon>
        <taxon>Bacillota</taxon>
        <taxon>Clostridia</taxon>
        <taxon>Peptostreptococcales</taxon>
        <taxon>Natronincolaceae</taxon>
        <taxon>Alkaliphilus</taxon>
    </lineage>
</organism>
<evidence type="ECO:0000259" key="7">
    <source>
        <dbReference type="Pfam" id="PF01895"/>
    </source>
</evidence>
<dbReference type="InterPro" id="IPR003841">
    <property type="entry name" value="Na/Pi_transpt"/>
</dbReference>
<evidence type="ECO:0000256" key="6">
    <source>
        <dbReference type="SAM" id="Phobius"/>
    </source>
</evidence>
<name>A0ABS6G6Z3_9FIRM</name>
<feature type="transmembrane region" description="Helical" evidence="6">
    <location>
        <begin position="287"/>
        <end position="307"/>
    </location>
</feature>
<keyword evidence="5 6" id="KW-0472">Membrane</keyword>
<feature type="transmembrane region" description="Helical" evidence="6">
    <location>
        <begin position="6"/>
        <end position="25"/>
    </location>
</feature>
<feature type="transmembrane region" description="Helical" evidence="6">
    <location>
        <begin position="78"/>
        <end position="100"/>
    </location>
</feature>
<dbReference type="PANTHER" id="PTHR10010:SF46">
    <property type="entry name" value="SODIUM-DEPENDENT PHOSPHATE TRANSPORT PROTEIN 2B"/>
    <property type="match status" value="1"/>
</dbReference>
<keyword evidence="4 6" id="KW-1133">Transmembrane helix</keyword>
<evidence type="ECO:0000256" key="3">
    <source>
        <dbReference type="ARBA" id="ARBA00022692"/>
    </source>
</evidence>